<sequence>MNLYLIRHGESTGNLAGKIQGWENFPLSDLGRRQADLLANYLKEIQLDYIYSSDLVRASDTAKTIAKKKSQSVNEWDKVREVHLGPLQGLSRSEIYERFPETIENSILTSGVVGTETIEELTARCQYVIEQLQRAHKNDHVAIVSHGGFISILLMYLLTGEQWHMLHRPFQIGNTSISHIEWPKNRTKPLIHYINRTGHLDVLTEESANMGLL</sequence>
<dbReference type="InterPro" id="IPR029033">
    <property type="entry name" value="His_PPase_superfam"/>
</dbReference>
<dbReference type="PROSITE" id="PS00175">
    <property type="entry name" value="PG_MUTASE"/>
    <property type="match status" value="1"/>
</dbReference>
<evidence type="ECO:0000313" key="2">
    <source>
        <dbReference type="EMBL" id="MFC0557493.1"/>
    </source>
</evidence>
<dbReference type="PANTHER" id="PTHR46517:SF1">
    <property type="entry name" value="FRUCTOSE-2,6-BISPHOSPHATASE TIGAR"/>
    <property type="match status" value="1"/>
</dbReference>
<gene>
    <name evidence="2" type="ORF">ACFFH4_00305</name>
</gene>
<dbReference type="SMART" id="SM00855">
    <property type="entry name" value="PGAM"/>
    <property type="match status" value="1"/>
</dbReference>
<reference evidence="2 3" key="1">
    <citation type="submission" date="2024-09" db="EMBL/GenBank/DDBJ databases">
        <authorList>
            <person name="Sun Q."/>
            <person name="Mori K."/>
        </authorList>
    </citation>
    <scope>NUCLEOTIDE SEQUENCE [LARGE SCALE GENOMIC DNA]</scope>
    <source>
        <strain evidence="2 3">NCAIM B.02301</strain>
    </source>
</reference>
<name>A0ABV6NBF3_9BACI</name>
<protein>
    <submittedName>
        <fullName evidence="2">Histidine phosphatase family protein</fullName>
        <ecNumber evidence="2">3.1.3.-</ecNumber>
    </submittedName>
</protein>
<dbReference type="RefSeq" id="WP_273845889.1">
    <property type="nucleotide sequence ID" value="NZ_JAQQWT010000015.1"/>
</dbReference>
<dbReference type="EC" id="3.1.3.-" evidence="2"/>
<accession>A0ABV6NBF3</accession>
<dbReference type="Proteomes" id="UP001589833">
    <property type="component" value="Unassembled WGS sequence"/>
</dbReference>
<dbReference type="InterPro" id="IPR001345">
    <property type="entry name" value="PG/BPGM_mutase_AS"/>
</dbReference>
<keyword evidence="1 2" id="KW-0378">Hydrolase</keyword>
<evidence type="ECO:0000313" key="3">
    <source>
        <dbReference type="Proteomes" id="UP001589833"/>
    </source>
</evidence>
<dbReference type="Gene3D" id="3.40.50.1240">
    <property type="entry name" value="Phosphoglycerate mutase-like"/>
    <property type="match status" value="1"/>
</dbReference>
<dbReference type="Pfam" id="PF00300">
    <property type="entry name" value="His_Phos_1"/>
    <property type="match status" value="1"/>
</dbReference>
<dbReference type="CDD" id="cd07067">
    <property type="entry name" value="HP_PGM_like"/>
    <property type="match status" value="1"/>
</dbReference>
<proteinExistence type="predicted"/>
<comment type="caution">
    <text evidence="2">The sequence shown here is derived from an EMBL/GenBank/DDBJ whole genome shotgun (WGS) entry which is preliminary data.</text>
</comment>
<dbReference type="SUPFAM" id="SSF53254">
    <property type="entry name" value="Phosphoglycerate mutase-like"/>
    <property type="match status" value="1"/>
</dbReference>
<dbReference type="InterPro" id="IPR051695">
    <property type="entry name" value="Phosphoglycerate_Mutase"/>
</dbReference>
<dbReference type="EMBL" id="JBHLTR010000001">
    <property type="protein sequence ID" value="MFC0557493.1"/>
    <property type="molecule type" value="Genomic_DNA"/>
</dbReference>
<keyword evidence="3" id="KW-1185">Reference proteome</keyword>
<dbReference type="PANTHER" id="PTHR46517">
    <property type="entry name" value="FRUCTOSE-2,6-BISPHOSPHATASE TIGAR"/>
    <property type="match status" value="1"/>
</dbReference>
<organism evidence="2 3">
    <name type="scientific">Halalkalibacter alkalisediminis</name>
    <dbReference type="NCBI Taxonomy" id="935616"/>
    <lineage>
        <taxon>Bacteria</taxon>
        <taxon>Bacillati</taxon>
        <taxon>Bacillota</taxon>
        <taxon>Bacilli</taxon>
        <taxon>Bacillales</taxon>
        <taxon>Bacillaceae</taxon>
        <taxon>Halalkalibacter</taxon>
    </lineage>
</organism>
<dbReference type="GO" id="GO:0016787">
    <property type="term" value="F:hydrolase activity"/>
    <property type="evidence" value="ECO:0007669"/>
    <property type="project" value="UniProtKB-KW"/>
</dbReference>
<dbReference type="InterPro" id="IPR013078">
    <property type="entry name" value="His_Pase_superF_clade-1"/>
</dbReference>
<evidence type="ECO:0000256" key="1">
    <source>
        <dbReference type="ARBA" id="ARBA00022801"/>
    </source>
</evidence>